<evidence type="ECO:0000256" key="1">
    <source>
        <dbReference type="SAM" id="MobiDB-lite"/>
    </source>
</evidence>
<dbReference type="Pfam" id="PF00240">
    <property type="entry name" value="ubiquitin"/>
    <property type="match status" value="3"/>
</dbReference>
<dbReference type="GO" id="GO:0070628">
    <property type="term" value="F:proteasome binding"/>
    <property type="evidence" value="ECO:0007669"/>
    <property type="project" value="TreeGrafter"/>
</dbReference>
<dbReference type="GO" id="GO:0005829">
    <property type="term" value="C:cytosol"/>
    <property type="evidence" value="ECO:0007669"/>
    <property type="project" value="TreeGrafter"/>
</dbReference>
<dbReference type="SMART" id="SM00213">
    <property type="entry name" value="UBQ"/>
    <property type="match status" value="6"/>
</dbReference>
<dbReference type="GO" id="GO:0005654">
    <property type="term" value="C:nucleoplasm"/>
    <property type="evidence" value="ECO:0007669"/>
    <property type="project" value="TreeGrafter"/>
</dbReference>
<proteinExistence type="predicted"/>
<dbReference type="PROSITE" id="PS50053">
    <property type="entry name" value="UBIQUITIN_2"/>
    <property type="match status" value="4"/>
</dbReference>
<sequence>MDVVLEVPEGYSFCIEIHPFDTIRDVKQKVQNLHNIPISHQIFIFNGQLLQDDFRVWRSQIDHGSRIHLIVAADDAANLTPASMFELPPQPQPMLEPQLAPFSSCSDLLGMPPGTTSSELTPMSYDYDPLGIAEFPSSTQVMPMPYDCNGFGMAEFPSSTQVMPMAYDSNAFGMAEFPSSTQLMPMPHDYNAFGMAEFSSSTQLMPMALEEWLPSIVMQPRVTLNVKVPLCKDRIPIEMDLDEEDTVLKLKRKIVARQDMQGLPVERIVLLLHSTRVELFDHQALKDCAISDHSEIDVFIRPMPGKLKVKVLPMRSKEKIEIEVNPKDKVSVLKEELEKWHYILQFDLPKDGLYFFIHGQSVMYEEKSFQWHGVRQGHSFFIAIDPLDTVLDVKEKVQNFQHIPISHQTFFFDGQLLQDDLHLWGSQIDRIHVLVAADDAAKLEPQPTPQLQLPQLSSYQYNLLEMPPSNPSPQLFPTPYDYDRFGMPEFSSSTQLMPMPFSNRKELEELPPIIDLPPSNIKKLEESLLSLDMLPSNTKELDESVPSIDMMPSNTKEWDEMLLSLDTVPSPPQPPSRPKVTGKVKVPPSKDPILIETDSDSDSDSDKTVLNLKEKIVARQDMQGVPVERIALETHSTPVELLDHQTPKGCAVSDNPKIDVFKIPSLPVSGKLKVTVLPMRTTDKIDIEVNAEDKVSVLREELEKLHRTLRFRLPQDGLYFFIHRQSVMFEEQSFHWHQVRHGDTIDTFDGFTESPTEWQTIVLEVKVPACEDRIPIEMDVNETVLKLKEKVLQEEKMYDVPVERVVLQSHTKHAELLDSQMLKDCAVFHSPDDNEIDVYLKPPPPQKVAAFSGGESGKLKVMVLPMNSKQRIEIEVNAEDTVAVLKEKLEQIHRRIRFRLPTGGRYFFIHKNLPMDEGMSFRWHQVQQGDTIDIFDGFLIEDDSNAE</sequence>
<dbReference type="GO" id="GO:0043161">
    <property type="term" value="P:proteasome-mediated ubiquitin-dependent protein catabolic process"/>
    <property type="evidence" value="ECO:0007669"/>
    <property type="project" value="TreeGrafter"/>
</dbReference>
<dbReference type="InterPro" id="IPR029071">
    <property type="entry name" value="Ubiquitin-like_domsf"/>
</dbReference>
<dbReference type="PANTHER" id="PTHR10621:SF38">
    <property type="entry name" value="UBIQUITIN DOMAIN-CONTAINING PROTEIN 7SL RNA1-RELATED"/>
    <property type="match status" value="1"/>
</dbReference>
<reference evidence="3" key="1">
    <citation type="submission" date="2018-05" db="EMBL/GenBank/DDBJ databases">
        <title>Draft genome of Mucuna pruriens seed.</title>
        <authorList>
            <person name="Nnadi N.E."/>
            <person name="Vos R."/>
            <person name="Hasami M.H."/>
            <person name="Devisetty U.K."/>
            <person name="Aguiy J.C."/>
        </authorList>
    </citation>
    <scope>NUCLEOTIDE SEQUENCE [LARGE SCALE GENOMIC DNA]</scope>
    <source>
        <strain evidence="3">JCA_2017</strain>
    </source>
</reference>
<evidence type="ECO:0000313" key="4">
    <source>
        <dbReference type="Proteomes" id="UP000257109"/>
    </source>
</evidence>
<dbReference type="PANTHER" id="PTHR10621">
    <property type="entry name" value="UV EXCISION REPAIR PROTEIN RAD23"/>
    <property type="match status" value="1"/>
</dbReference>
<dbReference type="AlphaFoldDB" id="A0A371GHC1"/>
<dbReference type="OrthoDB" id="1407617at2759"/>
<feature type="domain" description="Ubiquitin-like" evidence="2">
    <location>
        <begin position="376"/>
        <end position="423"/>
    </location>
</feature>
<name>A0A371GHC1_MUCPR</name>
<gene>
    <name evidence="3" type="ORF">CR513_28261</name>
</gene>
<evidence type="ECO:0000259" key="2">
    <source>
        <dbReference type="PROSITE" id="PS50053"/>
    </source>
</evidence>
<dbReference type="Gene3D" id="3.10.20.90">
    <property type="entry name" value="Phosphatidylinositol 3-kinase Catalytic Subunit, Chain A, domain 1"/>
    <property type="match status" value="4"/>
</dbReference>
<feature type="region of interest" description="Disordered" evidence="1">
    <location>
        <begin position="566"/>
        <end position="606"/>
    </location>
</feature>
<dbReference type="InterPro" id="IPR000626">
    <property type="entry name" value="Ubiquitin-like_dom"/>
</dbReference>
<keyword evidence="4" id="KW-1185">Reference proteome</keyword>
<protein>
    <recommendedName>
        <fullName evidence="2">Ubiquitin-like domain-containing protein</fullName>
    </recommendedName>
</protein>
<feature type="domain" description="Ubiquitin-like" evidence="2">
    <location>
        <begin position="222"/>
        <end position="305"/>
    </location>
</feature>
<organism evidence="3 4">
    <name type="scientific">Mucuna pruriens</name>
    <name type="common">Velvet bean</name>
    <name type="synonym">Dolichos pruriens</name>
    <dbReference type="NCBI Taxonomy" id="157652"/>
    <lineage>
        <taxon>Eukaryota</taxon>
        <taxon>Viridiplantae</taxon>
        <taxon>Streptophyta</taxon>
        <taxon>Embryophyta</taxon>
        <taxon>Tracheophyta</taxon>
        <taxon>Spermatophyta</taxon>
        <taxon>Magnoliopsida</taxon>
        <taxon>eudicotyledons</taxon>
        <taxon>Gunneridae</taxon>
        <taxon>Pentapetalae</taxon>
        <taxon>rosids</taxon>
        <taxon>fabids</taxon>
        <taxon>Fabales</taxon>
        <taxon>Fabaceae</taxon>
        <taxon>Papilionoideae</taxon>
        <taxon>50 kb inversion clade</taxon>
        <taxon>NPAAA clade</taxon>
        <taxon>indigoferoid/millettioid clade</taxon>
        <taxon>Phaseoleae</taxon>
        <taxon>Mucuna</taxon>
    </lineage>
</organism>
<dbReference type="FunFam" id="3.10.20.90:FF:000341">
    <property type="entry name" value="Ubiquitin-like superfamily protein"/>
    <property type="match status" value="1"/>
</dbReference>
<dbReference type="GO" id="GO:0043130">
    <property type="term" value="F:ubiquitin binding"/>
    <property type="evidence" value="ECO:0007669"/>
    <property type="project" value="TreeGrafter"/>
</dbReference>
<dbReference type="GO" id="GO:0031593">
    <property type="term" value="F:polyubiquitin modification-dependent protein binding"/>
    <property type="evidence" value="ECO:0007669"/>
    <property type="project" value="TreeGrafter"/>
</dbReference>
<comment type="caution">
    <text evidence="3">The sequence shown here is derived from an EMBL/GenBank/DDBJ whole genome shotgun (WGS) entry which is preliminary data.</text>
</comment>
<feature type="non-terminal residue" evidence="3">
    <location>
        <position position="1"/>
    </location>
</feature>
<dbReference type="SUPFAM" id="SSF54236">
    <property type="entry name" value="Ubiquitin-like"/>
    <property type="match status" value="5"/>
</dbReference>
<accession>A0A371GHC1</accession>
<feature type="domain" description="Ubiquitin-like" evidence="2">
    <location>
        <begin position="859"/>
        <end position="934"/>
    </location>
</feature>
<feature type="domain" description="Ubiquitin-like" evidence="2">
    <location>
        <begin position="1"/>
        <end position="76"/>
    </location>
</feature>
<dbReference type="EMBL" id="QJKJ01005526">
    <property type="protein sequence ID" value="RDX89944.1"/>
    <property type="molecule type" value="Genomic_DNA"/>
</dbReference>
<dbReference type="STRING" id="157652.A0A371GHC1"/>
<dbReference type="Proteomes" id="UP000257109">
    <property type="component" value="Unassembled WGS sequence"/>
</dbReference>
<dbReference type="CDD" id="cd17039">
    <property type="entry name" value="Ubl_ubiquitin_like"/>
    <property type="match status" value="3"/>
</dbReference>
<evidence type="ECO:0000313" key="3">
    <source>
        <dbReference type="EMBL" id="RDX89944.1"/>
    </source>
</evidence>